<name>A0A811R6P1_9POAL</name>
<reference evidence="7" key="1">
    <citation type="submission" date="2020-10" db="EMBL/GenBank/DDBJ databases">
        <authorList>
            <person name="Han B."/>
            <person name="Lu T."/>
            <person name="Zhao Q."/>
            <person name="Huang X."/>
            <person name="Zhao Y."/>
        </authorList>
    </citation>
    <scope>NUCLEOTIDE SEQUENCE</scope>
</reference>
<dbReference type="EMBL" id="CAJGYO010000013">
    <property type="protein sequence ID" value="CAD6265732.1"/>
    <property type="molecule type" value="Genomic_DNA"/>
</dbReference>
<evidence type="ECO:0000256" key="5">
    <source>
        <dbReference type="ARBA" id="ARBA00022821"/>
    </source>
</evidence>
<dbReference type="Pfam" id="PF18052">
    <property type="entry name" value="Rx_N"/>
    <property type="match status" value="1"/>
</dbReference>
<evidence type="ECO:0000256" key="1">
    <source>
        <dbReference type="ARBA" id="ARBA00008894"/>
    </source>
</evidence>
<comment type="caution">
    <text evidence="7">The sequence shown here is derived from an EMBL/GenBank/DDBJ whole genome shotgun (WGS) entry which is preliminary data.</text>
</comment>
<keyword evidence="3" id="KW-0677">Repeat</keyword>
<feature type="domain" description="Disease resistance N-terminal" evidence="6">
    <location>
        <begin position="13"/>
        <end position="94"/>
    </location>
</feature>
<dbReference type="OrthoDB" id="666944at2759"/>
<evidence type="ECO:0000256" key="3">
    <source>
        <dbReference type="ARBA" id="ARBA00022737"/>
    </source>
</evidence>
<evidence type="ECO:0000313" key="8">
    <source>
        <dbReference type="Proteomes" id="UP000604825"/>
    </source>
</evidence>
<dbReference type="InterPro" id="IPR041118">
    <property type="entry name" value="Rx_N"/>
</dbReference>
<gene>
    <name evidence="7" type="ORF">NCGR_LOCUS49037</name>
</gene>
<evidence type="ECO:0000256" key="4">
    <source>
        <dbReference type="ARBA" id="ARBA00022741"/>
    </source>
</evidence>
<proteinExistence type="inferred from homology"/>
<dbReference type="Proteomes" id="UP000604825">
    <property type="component" value="Unassembled WGS sequence"/>
</dbReference>
<sequence>MAGVAGLLTSALVKIMGDKLGSTIGQQANLVWNFSRDLEDMKDTLESMAAVLKVAERRSIREDSVRLWLKRLKNAALDISDMLDEFEVSSKLTHGKVRSELCTMLYI</sequence>
<accession>A0A811R6P1</accession>
<dbReference type="GO" id="GO:0006952">
    <property type="term" value="P:defense response"/>
    <property type="evidence" value="ECO:0007669"/>
    <property type="project" value="UniProtKB-KW"/>
</dbReference>
<dbReference type="AlphaFoldDB" id="A0A811R6P1"/>
<keyword evidence="4" id="KW-0547">Nucleotide-binding</keyword>
<organism evidence="7 8">
    <name type="scientific">Miscanthus lutarioriparius</name>
    <dbReference type="NCBI Taxonomy" id="422564"/>
    <lineage>
        <taxon>Eukaryota</taxon>
        <taxon>Viridiplantae</taxon>
        <taxon>Streptophyta</taxon>
        <taxon>Embryophyta</taxon>
        <taxon>Tracheophyta</taxon>
        <taxon>Spermatophyta</taxon>
        <taxon>Magnoliopsida</taxon>
        <taxon>Liliopsida</taxon>
        <taxon>Poales</taxon>
        <taxon>Poaceae</taxon>
        <taxon>PACMAD clade</taxon>
        <taxon>Panicoideae</taxon>
        <taxon>Andropogonodae</taxon>
        <taxon>Andropogoneae</taxon>
        <taxon>Saccharinae</taxon>
        <taxon>Miscanthus</taxon>
    </lineage>
</organism>
<evidence type="ECO:0000256" key="2">
    <source>
        <dbReference type="ARBA" id="ARBA00022614"/>
    </source>
</evidence>
<keyword evidence="8" id="KW-1185">Reference proteome</keyword>
<keyword evidence="5" id="KW-0611">Plant defense</keyword>
<dbReference type="GO" id="GO:0000166">
    <property type="term" value="F:nucleotide binding"/>
    <property type="evidence" value="ECO:0007669"/>
    <property type="project" value="UniProtKB-KW"/>
</dbReference>
<evidence type="ECO:0000313" key="7">
    <source>
        <dbReference type="EMBL" id="CAD6265732.1"/>
    </source>
</evidence>
<evidence type="ECO:0000259" key="6">
    <source>
        <dbReference type="Pfam" id="PF18052"/>
    </source>
</evidence>
<comment type="similarity">
    <text evidence="1">Belongs to the disease resistance NB-LRR family.</text>
</comment>
<keyword evidence="2" id="KW-0433">Leucine-rich repeat</keyword>
<protein>
    <recommendedName>
        <fullName evidence="6">Disease resistance N-terminal domain-containing protein</fullName>
    </recommendedName>
</protein>
<dbReference type="Gene3D" id="1.20.5.4130">
    <property type="match status" value="1"/>
</dbReference>